<keyword evidence="2" id="KW-1185">Reference proteome</keyword>
<name>A0ABW5IRA3_9BACT</name>
<sequence length="133" mass="15748">MKAHVHKDFLHYSLHPDKRLVRSRWLTHVDSTMYREGMLHMQKVIQERQALYWLYDASRFTTPDMSDQQWTLWGLGPLLAQTALKKIAVLVPQDVLLQTVAERIQLEAQPVLHNRVRMENFLGASEAEEWLLW</sequence>
<protein>
    <submittedName>
        <fullName evidence="1">Uncharacterized protein</fullName>
    </submittedName>
</protein>
<accession>A0ABW5IRA3</accession>
<dbReference type="RefSeq" id="WP_377511707.1">
    <property type="nucleotide sequence ID" value="NZ_JBHULU010000027.1"/>
</dbReference>
<reference evidence="2" key="1">
    <citation type="journal article" date="2019" name="Int. J. Syst. Evol. Microbiol.">
        <title>The Global Catalogue of Microorganisms (GCM) 10K type strain sequencing project: providing services to taxonomists for standard genome sequencing and annotation.</title>
        <authorList>
            <consortium name="The Broad Institute Genomics Platform"/>
            <consortium name="The Broad Institute Genome Sequencing Center for Infectious Disease"/>
            <person name="Wu L."/>
            <person name="Ma J."/>
        </authorList>
    </citation>
    <scope>NUCLEOTIDE SEQUENCE [LARGE SCALE GENOMIC DNA]</scope>
    <source>
        <strain evidence="2">KCTC 42498</strain>
    </source>
</reference>
<gene>
    <name evidence="1" type="ORF">ACFSRY_18785</name>
</gene>
<organism evidence="1 2">
    <name type="scientific">Pontibacter locisalis</name>
    <dbReference type="NCBI Taxonomy" id="1719035"/>
    <lineage>
        <taxon>Bacteria</taxon>
        <taxon>Pseudomonadati</taxon>
        <taxon>Bacteroidota</taxon>
        <taxon>Cytophagia</taxon>
        <taxon>Cytophagales</taxon>
        <taxon>Hymenobacteraceae</taxon>
        <taxon>Pontibacter</taxon>
    </lineage>
</organism>
<dbReference type="Proteomes" id="UP001597544">
    <property type="component" value="Unassembled WGS sequence"/>
</dbReference>
<proteinExistence type="predicted"/>
<comment type="caution">
    <text evidence="1">The sequence shown here is derived from an EMBL/GenBank/DDBJ whole genome shotgun (WGS) entry which is preliminary data.</text>
</comment>
<dbReference type="EMBL" id="JBHULU010000027">
    <property type="protein sequence ID" value="MFD2515925.1"/>
    <property type="molecule type" value="Genomic_DNA"/>
</dbReference>
<evidence type="ECO:0000313" key="1">
    <source>
        <dbReference type="EMBL" id="MFD2515925.1"/>
    </source>
</evidence>
<evidence type="ECO:0000313" key="2">
    <source>
        <dbReference type="Proteomes" id="UP001597544"/>
    </source>
</evidence>